<dbReference type="InterPro" id="IPR001845">
    <property type="entry name" value="HTH_ArsR_DNA-bd_dom"/>
</dbReference>
<dbReference type="OrthoDB" id="9781958at2"/>
<evidence type="ECO:0000256" key="1">
    <source>
        <dbReference type="ARBA" id="ARBA00023015"/>
    </source>
</evidence>
<dbReference type="Pfam" id="PF12840">
    <property type="entry name" value="HTH_20"/>
    <property type="match status" value="1"/>
</dbReference>
<evidence type="ECO:0000313" key="5">
    <source>
        <dbReference type="EMBL" id="RIH76095.1"/>
    </source>
</evidence>
<organism evidence="5 6">
    <name type="scientific">Calidithermus terrae</name>
    <dbReference type="NCBI Taxonomy" id="1408545"/>
    <lineage>
        <taxon>Bacteria</taxon>
        <taxon>Thermotogati</taxon>
        <taxon>Deinococcota</taxon>
        <taxon>Deinococci</taxon>
        <taxon>Thermales</taxon>
        <taxon>Thermaceae</taxon>
        <taxon>Calidithermus</taxon>
    </lineage>
</organism>
<evidence type="ECO:0000313" key="6">
    <source>
        <dbReference type="Proteomes" id="UP000265715"/>
    </source>
</evidence>
<dbReference type="InterPro" id="IPR051081">
    <property type="entry name" value="HTH_MetalResp_TranReg"/>
</dbReference>
<keyword evidence="1" id="KW-0805">Transcription regulation</keyword>
<reference evidence="5 6" key="1">
    <citation type="submission" date="2018-08" db="EMBL/GenBank/DDBJ databases">
        <title>Meiothermus terrae DSM 26712 genome sequencing project.</title>
        <authorList>
            <person name="Da Costa M.S."/>
            <person name="Albuquerque L."/>
            <person name="Raposo P."/>
            <person name="Froufe H.J.C."/>
            <person name="Barroso C.S."/>
            <person name="Egas C."/>
        </authorList>
    </citation>
    <scope>NUCLEOTIDE SEQUENCE [LARGE SCALE GENOMIC DNA]</scope>
    <source>
        <strain evidence="5 6">DSM 26712</strain>
    </source>
</reference>
<keyword evidence="2" id="KW-0238">DNA-binding</keyword>
<dbReference type="Proteomes" id="UP000265715">
    <property type="component" value="Unassembled WGS sequence"/>
</dbReference>
<comment type="caution">
    <text evidence="5">The sequence shown here is derived from an EMBL/GenBank/DDBJ whole genome shotgun (WGS) entry which is preliminary data.</text>
</comment>
<dbReference type="GO" id="GO:0003677">
    <property type="term" value="F:DNA binding"/>
    <property type="evidence" value="ECO:0007669"/>
    <property type="project" value="UniProtKB-KW"/>
</dbReference>
<name>A0A399DV89_9DEIN</name>
<feature type="domain" description="HTH arsR-type" evidence="4">
    <location>
        <begin position="18"/>
        <end position="100"/>
    </location>
</feature>
<protein>
    <submittedName>
        <fullName evidence="5">Helix-turn-helix domain protein</fullName>
    </submittedName>
</protein>
<keyword evidence="3" id="KW-0804">Transcription</keyword>
<dbReference type="PANTHER" id="PTHR33154">
    <property type="entry name" value="TRANSCRIPTIONAL REGULATOR, ARSR FAMILY"/>
    <property type="match status" value="1"/>
</dbReference>
<dbReference type="GO" id="GO:0003700">
    <property type="term" value="F:DNA-binding transcription factor activity"/>
    <property type="evidence" value="ECO:0007669"/>
    <property type="project" value="InterPro"/>
</dbReference>
<dbReference type="SUPFAM" id="SSF46785">
    <property type="entry name" value="Winged helix' DNA-binding domain"/>
    <property type="match status" value="1"/>
</dbReference>
<keyword evidence="6" id="KW-1185">Reference proteome</keyword>
<evidence type="ECO:0000259" key="4">
    <source>
        <dbReference type="SMART" id="SM00418"/>
    </source>
</evidence>
<evidence type="ECO:0000256" key="3">
    <source>
        <dbReference type="ARBA" id="ARBA00023163"/>
    </source>
</evidence>
<dbReference type="EMBL" id="QXDL01000332">
    <property type="protein sequence ID" value="RIH76095.1"/>
    <property type="molecule type" value="Genomic_DNA"/>
</dbReference>
<dbReference type="RefSeq" id="WP_119316740.1">
    <property type="nucleotide sequence ID" value="NZ_QXDL01000332.1"/>
</dbReference>
<dbReference type="Gene3D" id="1.10.10.10">
    <property type="entry name" value="Winged helix-like DNA-binding domain superfamily/Winged helix DNA-binding domain"/>
    <property type="match status" value="1"/>
</dbReference>
<evidence type="ECO:0000256" key="2">
    <source>
        <dbReference type="ARBA" id="ARBA00023125"/>
    </source>
</evidence>
<dbReference type="SMART" id="SM00418">
    <property type="entry name" value="HTH_ARSR"/>
    <property type="match status" value="1"/>
</dbReference>
<sequence>MPTSGNRRLTVEGEAAVPVLRALDSETRMLIFSLLSHEGMNVSELAEAMGMAHSTVSTNLKMLEEAGLLVVQYVPGTRGSQKLVAKRYDEILIKLPGVAVEADQDVVEISMPIGNYHRIDVKPTCGLASDSKFIGMLDDVRSFYEPEHVFAQLLWFGQGYVEYAFPNNVPRGALTTELELSAEVCSEAPQYDHNWPSDITLWINGVEVGTWTSPGDFGGKRGNLTPAWWPEDQTQYGVLKRWKVSAEGSFIDGEALSPVKLADLKLENANHIEVRLGVKPDARNVGGMNLFGRRFGNYPQDLLMRLSYTFPEGQKAHKVK</sequence>
<dbReference type="InterPro" id="IPR036388">
    <property type="entry name" value="WH-like_DNA-bd_sf"/>
</dbReference>
<dbReference type="AlphaFoldDB" id="A0A399DV89"/>
<dbReference type="InterPro" id="IPR036390">
    <property type="entry name" value="WH_DNA-bd_sf"/>
</dbReference>
<gene>
    <name evidence="5" type="ORF">Mterra_03913</name>
</gene>
<accession>A0A399DV89</accession>
<dbReference type="PANTHER" id="PTHR33154:SF33">
    <property type="entry name" value="TRANSCRIPTIONAL REPRESSOR SDPR"/>
    <property type="match status" value="1"/>
</dbReference>
<proteinExistence type="predicted"/>
<dbReference type="InterPro" id="IPR011991">
    <property type="entry name" value="ArsR-like_HTH"/>
</dbReference>
<dbReference type="CDD" id="cd00090">
    <property type="entry name" value="HTH_ARSR"/>
    <property type="match status" value="1"/>
</dbReference>